<dbReference type="CDD" id="cd04301">
    <property type="entry name" value="NAT_SF"/>
    <property type="match status" value="1"/>
</dbReference>
<dbReference type="AlphaFoldDB" id="A0A4S4BWI1"/>
<dbReference type="EMBL" id="SSOB01000013">
    <property type="protein sequence ID" value="THF79545.1"/>
    <property type="molecule type" value="Genomic_DNA"/>
</dbReference>
<dbReference type="GO" id="GO:0016747">
    <property type="term" value="F:acyltransferase activity, transferring groups other than amino-acyl groups"/>
    <property type="evidence" value="ECO:0007669"/>
    <property type="project" value="InterPro"/>
</dbReference>
<comment type="caution">
    <text evidence="4">The sequence shown here is derived from an EMBL/GenBank/DDBJ whole genome shotgun (WGS) entry which is preliminary data.</text>
</comment>
<proteinExistence type="predicted"/>
<dbReference type="InterPro" id="IPR016181">
    <property type="entry name" value="Acyl_CoA_acyltransferase"/>
</dbReference>
<dbReference type="PROSITE" id="PS51186">
    <property type="entry name" value="GNAT"/>
    <property type="match status" value="1"/>
</dbReference>
<protein>
    <submittedName>
        <fullName evidence="4">GNAT family N-acetyltransferase</fullName>
    </submittedName>
</protein>
<evidence type="ECO:0000313" key="4">
    <source>
        <dbReference type="EMBL" id="THF79545.1"/>
    </source>
</evidence>
<evidence type="ECO:0000256" key="2">
    <source>
        <dbReference type="ARBA" id="ARBA00023315"/>
    </source>
</evidence>
<dbReference type="Pfam" id="PF00583">
    <property type="entry name" value="Acetyltransf_1"/>
    <property type="match status" value="1"/>
</dbReference>
<keyword evidence="2" id="KW-0012">Acyltransferase</keyword>
<dbReference type="PANTHER" id="PTHR43877">
    <property type="entry name" value="AMINOALKYLPHOSPHONATE N-ACETYLTRANSFERASE-RELATED-RELATED"/>
    <property type="match status" value="1"/>
</dbReference>
<gene>
    <name evidence="4" type="ORF">E6C55_12250</name>
</gene>
<evidence type="ECO:0000313" key="5">
    <source>
        <dbReference type="Proteomes" id="UP000310636"/>
    </source>
</evidence>
<keyword evidence="5" id="KW-1185">Reference proteome</keyword>
<evidence type="ECO:0000259" key="3">
    <source>
        <dbReference type="PROSITE" id="PS51186"/>
    </source>
</evidence>
<dbReference type="OrthoDB" id="6382410at2"/>
<reference evidence="4 5" key="1">
    <citation type="submission" date="2019-04" db="EMBL/GenBank/DDBJ databases">
        <title>Cohnella sp. nov. isolated from preserved vegetables.</title>
        <authorList>
            <person name="Lin S.-Y."/>
            <person name="Hung M.-H."/>
            <person name="Young C.-C."/>
        </authorList>
    </citation>
    <scope>NUCLEOTIDE SEQUENCE [LARGE SCALE GENOMIC DNA]</scope>
    <source>
        <strain evidence="4 5">CC-MHH1044</strain>
    </source>
</reference>
<organism evidence="4 5">
    <name type="scientific">Cohnella fermenti</name>
    <dbReference type="NCBI Taxonomy" id="2565925"/>
    <lineage>
        <taxon>Bacteria</taxon>
        <taxon>Bacillati</taxon>
        <taxon>Bacillota</taxon>
        <taxon>Bacilli</taxon>
        <taxon>Bacillales</taxon>
        <taxon>Paenibacillaceae</taxon>
        <taxon>Cohnella</taxon>
    </lineage>
</organism>
<dbReference type="InterPro" id="IPR000182">
    <property type="entry name" value="GNAT_dom"/>
</dbReference>
<name>A0A4S4BWI1_9BACL</name>
<dbReference type="Proteomes" id="UP000310636">
    <property type="component" value="Unassembled WGS sequence"/>
</dbReference>
<evidence type="ECO:0000256" key="1">
    <source>
        <dbReference type="ARBA" id="ARBA00022679"/>
    </source>
</evidence>
<sequence length="185" mass="21241">MANYRYVTQKVNEEIRVREARPEDAARVMELLVQTAAWLRSMGSSQWGALLEGNDYHHTEDAVRRGDVFVFEREEELAGVVMLLRQPSAWDLDLWGGEGHEGAVYVHRLAVSRLYRGRQLGRDMLAWVRSGIRFGGQDRIRLDCIADNPVLNDFYTRMGFAHRGVSEGGFCKYELLLPERTPDLL</sequence>
<accession>A0A4S4BWI1</accession>
<keyword evidence="1 4" id="KW-0808">Transferase</keyword>
<dbReference type="Gene3D" id="3.40.630.30">
    <property type="match status" value="1"/>
</dbReference>
<dbReference type="SUPFAM" id="SSF55729">
    <property type="entry name" value="Acyl-CoA N-acyltransferases (Nat)"/>
    <property type="match status" value="1"/>
</dbReference>
<feature type="domain" description="N-acetyltransferase" evidence="3">
    <location>
        <begin position="15"/>
        <end position="178"/>
    </location>
</feature>
<dbReference type="InterPro" id="IPR050832">
    <property type="entry name" value="Bact_Acetyltransf"/>
</dbReference>
<dbReference type="RefSeq" id="WP_136370081.1">
    <property type="nucleotide sequence ID" value="NZ_SSOB01000013.1"/>
</dbReference>